<dbReference type="Pfam" id="PF21762">
    <property type="entry name" value="DEDDh_C"/>
    <property type="match status" value="1"/>
</dbReference>
<evidence type="ECO:0000256" key="2">
    <source>
        <dbReference type="SAM" id="Phobius"/>
    </source>
</evidence>
<gene>
    <name evidence="4" type="ORF">EJ03DRAFT_104601</name>
</gene>
<evidence type="ECO:0000313" key="5">
    <source>
        <dbReference type="Proteomes" id="UP000799436"/>
    </source>
</evidence>
<keyword evidence="5" id="KW-1185">Reference proteome</keyword>
<keyword evidence="2" id="KW-0472">Membrane</keyword>
<dbReference type="Proteomes" id="UP000799436">
    <property type="component" value="Unassembled WGS sequence"/>
</dbReference>
<protein>
    <recommendedName>
        <fullName evidence="3">Gfd2/YDR514C-like C-terminal domain-containing protein</fullName>
    </recommendedName>
</protein>
<evidence type="ECO:0000259" key="3">
    <source>
        <dbReference type="Pfam" id="PF21762"/>
    </source>
</evidence>
<evidence type="ECO:0000256" key="1">
    <source>
        <dbReference type="SAM" id="MobiDB-lite"/>
    </source>
</evidence>
<feature type="region of interest" description="Disordered" evidence="1">
    <location>
        <begin position="24"/>
        <end position="45"/>
    </location>
</feature>
<proteinExistence type="predicted"/>
<feature type="transmembrane region" description="Helical" evidence="2">
    <location>
        <begin position="368"/>
        <end position="387"/>
    </location>
</feature>
<evidence type="ECO:0000313" key="4">
    <source>
        <dbReference type="EMBL" id="KAF2773674.1"/>
    </source>
</evidence>
<accession>A0A6G1LND0</accession>
<name>A0A6G1LND0_9PEZI</name>
<reference evidence="4" key="1">
    <citation type="journal article" date="2020" name="Stud. Mycol.">
        <title>101 Dothideomycetes genomes: a test case for predicting lifestyles and emergence of pathogens.</title>
        <authorList>
            <person name="Haridas S."/>
            <person name="Albert R."/>
            <person name="Binder M."/>
            <person name="Bloem J."/>
            <person name="Labutti K."/>
            <person name="Salamov A."/>
            <person name="Andreopoulos B."/>
            <person name="Baker S."/>
            <person name="Barry K."/>
            <person name="Bills G."/>
            <person name="Bluhm B."/>
            <person name="Cannon C."/>
            <person name="Castanera R."/>
            <person name="Culley D."/>
            <person name="Daum C."/>
            <person name="Ezra D."/>
            <person name="Gonzalez J."/>
            <person name="Henrissat B."/>
            <person name="Kuo A."/>
            <person name="Liang C."/>
            <person name="Lipzen A."/>
            <person name="Lutzoni F."/>
            <person name="Magnuson J."/>
            <person name="Mondo S."/>
            <person name="Nolan M."/>
            <person name="Ohm R."/>
            <person name="Pangilinan J."/>
            <person name="Park H.-J."/>
            <person name="Ramirez L."/>
            <person name="Alfaro M."/>
            <person name="Sun H."/>
            <person name="Tritt A."/>
            <person name="Yoshinaga Y."/>
            <person name="Zwiers L.-H."/>
            <person name="Turgeon B."/>
            <person name="Goodwin S."/>
            <person name="Spatafora J."/>
            <person name="Crous P."/>
            <person name="Grigoriev I."/>
        </authorList>
    </citation>
    <scope>NUCLEOTIDE SEQUENCE</scope>
    <source>
        <strain evidence="4">CBS 116005</strain>
    </source>
</reference>
<dbReference type="InterPro" id="IPR040151">
    <property type="entry name" value="Gfd2/YDR514C-like"/>
</dbReference>
<feature type="domain" description="Gfd2/YDR514C-like C-terminal" evidence="3">
    <location>
        <begin position="109"/>
        <end position="310"/>
    </location>
</feature>
<dbReference type="InterPro" id="IPR048519">
    <property type="entry name" value="Gfd2/YDR514C-like_C"/>
</dbReference>
<dbReference type="OrthoDB" id="5953249at2759"/>
<dbReference type="GO" id="GO:0005634">
    <property type="term" value="C:nucleus"/>
    <property type="evidence" value="ECO:0007669"/>
    <property type="project" value="TreeGrafter"/>
</dbReference>
<dbReference type="AlphaFoldDB" id="A0A6G1LND0"/>
<keyword evidence="2" id="KW-1133">Transmembrane helix</keyword>
<dbReference type="PANTHER" id="PTHR28083:SF1">
    <property type="entry name" value="GOOD FOR FULL DBP5 ACTIVITY PROTEIN 2"/>
    <property type="match status" value="1"/>
</dbReference>
<dbReference type="PANTHER" id="PTHR28083">
    <property type="entry name" value="GOOD FOR FULL DBP5 ACTIVITY PROTEIN 2"/>
    <property type="match status" value="1"/>
</dbReference>
<sequence>MPAVGVARLPAAPRATERRLRALIEQQPKLNTRSGPATPRSGLRSRLSVGGTAAKVLKVKRKNVVWRPPARVRARSGAIPADKYGNLSDLRVILGLESNEKSAEWTNTVFVSLDCEWERRGLIDHVVEIGVSTLAVRDIAGLDPKSYLEGWMPHMKHHHFVIISTRLPHSRMNSSLFVKSKFLSLEQARRELIQILRECATTDPHSDLPEAKLILLGQSIEGDVSVLRRQPMHKLDLMDPTSTGVTFTCAMDTNANTQYLRRKMHVIIVAASLGEVARWLGVHPKYYHGSTLWGVHNAVNDAAYALMALLLQGLKLPDLASGRHTGMHGDLTKGEVQDLRSKLREDSRMHEENMREARRAERRAMESLYFWNVLLGLAALVAGGVVIQSGGLWTTRVEASGNESDVD</sequence>
<dbReference type="EMBL" id="ML995810">
    <property type="protein sequence ID" value="KAF2773674.1"/>
    <property type="molecule type" value="Genomic_DNA"/>
</dbReference>
<keyword evidence="2" id="KW-0812">Transmembrane</keyword>
<organism evidence="4 5">
    <name type="scientific">Teratosphaeria nubilosa</name>
    <dbReference type="NCBI Taxonomy" id="161662"/>
    <lineage>
        <taxon>Eukaryota</taxon>
        <taxon>Fungi</taxon>
        <taxon>Dikarya</taxon>
        <taxon>Ascomycota</taxon>
        <taxon>Pezizomycotina</taxon>
        <taxon>Dothideomycetes</taxon>
        <taxon>Dothideomycetidae</taxon>
        <taxon>Mycosphaerellales</taxon>
        <taxon>Teratosphaeriaceae</taxon>
        <taxon>Teratosphaeria</taxon>
    </lineage>
</organism>